<dbReference type="EMBL" id="JAUKTV010000001">
    <property type="protein sequence ID" value="KAK0748437.1"/>
    <property type="molecule type" value="Genomic_DNA"/>
</dbReference>
<proteinExistence type="predicted"/>
<sequence length="506" mass="56530">MDTRLDTSKHEEQDKQCCIQGSHSATCPSCLAENFKAQIERLILEAAEKLFPSSLTGKLHGDHRIAAPDATTSLVVDHDVALDCGYHLIDRSGDILMRHSDAEGQLSFLKLEVDDLPASTQCDAGSQGSHQGRGHGAKRRRISNVTEHNLDEAHSLNGILKKILSQLMIIQSTIDSGDNLRPKTIQMADDDLFMGNSDPTNYSPPTNYGYTPEARPHQESSHEQDSITSESEFWGLMAKTGPWLDKFENEGMINWLIKTIEHQRYGRCCHLQNDATEDDGHLDNILKHMRIFLERRICVLRPPVESEPGNNVNVTRALERGTPPIAPSLPPNNRVSVESVASEGLVSSREYHQNDTATLESPSKKRKTRHASSDHSRDSSREEDLQTLASDDWENIRERASTFQRGRTTPTPLRRPSTTLNQPMSSPLRNRPLPLGTTSVLGHREEQADTGMVPLPYRVYMCRGEPHLLMPVSRFKETNTLGGRDHVALANTSSSTTVYINSNLRQ</sequence>
<organism evidence="2 3">
    <name type="scientific">Apiosordaria backusii</name>
    <dbReference type="NCBI Taxonomy" id="314023"/>
    <lineage>
        <taxon>Eukaryota</taxon>
        <taxon>Fungi</taxon>
        <taxon>Dikarya</taxon>
        <taxon>Ascomycota</taxon>
        <taxon>Pezizomycotina</taxon>
        <taxon>Sordariomycetes</taxon>
        <taxon>Sordariomycetidae</taxon>
        <taxon>Sordariales</taxon>
        <taxon>Lasiosphaeriaceae</taxon>
        <taxon>Apiosordaria</taxon>
    </lineage>
</organism>
<comment type="caution">
    <text evidence="2">The sequence shown here is derived from an EMBL/GenBank/DDBJ whole genome shotgun (WGS) entry which is preliminary data.</text>
</comment>
<reference evidence="2" key="1">
    <citation type="submission" date="2023-06" db="EMBL/GenBank/DDBJ databases">
        <title>Genome-scale phylogeny and comparative genomics of the fungal order Sordariales.</title>
        <authorList>
            <consortium name="Lawrence Berkeley National Laboratory"/>
            <person name="Hensen N."/>
            <person name="Bonometti L."/>
            <person name="Westerberg I."/>
            <person name="Brannstrom I.O."/>
            <person name="Guillou S."/>
            <person name="Cros-Aarteil S."/>
            <person name="Calhoun S."/>
            <person name="Haridas S."/>
            <person name="Kuo A."/>
            <person name="Mondo S."/>
            <person name="Pangilinan J."/>
            <person name="Riley R."/>
            <person name="Labutti K."/>
            <person name="Andreopoulos B."/>
            <person name="Lipzen A."/>
            <person name="Chen C."/>
            <person name="Yanf M."/>
            <person name="Daum C."/>
            <person name="Ng V."/>
            <person name="Clum A."/>
            <person name="Steindorff A."/>
            <person name="Ohm R."/>
            <person name="Martin F."/>
            <person name="Silar P."/>
            <person name="Natvig D."/>
            <person name="Lalanne C."/>
            <person name="Gautier V."/>
            <person name="Ament-Velasquez S.L."/>
            <person name="Kruys A."/>
            <person name="Hutchinson M.I."/>
            <person name="Powell A.J."/>
            <person name="Barry K."/>
            <person name="Miller A.N."/>
            <person name="Grigoriev I.V."/>
            <person name="Debuchy R."/>
            <person name="Gladieux P."/>
            <person name="Thoren M.H."/>
            <person name="Johannesson H."/>
        </authorList>
    </citation>
    <scope>NUCLEOTIDE SEQUENCE</scope>
    <source>
        <strain evidence="2">CBS 540.89</strain>
    </source>
</reference>
<evidence type="ECO:0000313" key="3">
    <source>
        <dbReference type="Proteomes" id="UP001172159"/>
    </source>
</evidence>
<name>A0AA40EZI9_9PEZI</name>
<protein>
    <submittedName>
        <fullName evidence="2">Uncharacterized protein</fullName>
    </submittedName>
</protein>
<dbReference type="Proteomes" id="UP001172159">
    <property type="component" value="Unassembled WGS sequence"/>
</dbReference>
<feature type="region of interest" description="Disordered" evidence="1">
    <location>
        <begin position="321"/>
        <end position="432"/>
    </location>
</feature>
<keyword evidence="3" id="KW-1185">Reference proteome</keyword>
<dbReference type="AlphaFoldDB" id="A0AA40EZI9"/>
<accession>A0AA40EZI9</accession>
<feature type="compositionally biased region" description="Low complexity" evidence="1">
    <location>
        <begin position="407"/>
        <end position="420"/>
    </location>
</feature>
<gene>
    <name evidence="2" type="ORF">B0T21DRAFT_344096</name>
</gene>
<feature type="compositionally biased region" description="Basic and acidic residues" evidence="1">
    <location>
        <begin position="371"/>
        <end position="384"/>
    </location>
</feature>
<evidence type="ECO:0000313" key="2">
    <source>
        <dbReference type="EMBL" id="KAK0748437.1"/>
    </source>
</evidence>
<evidence type="ECO:0000256" key="1">
    <source>
        <dbReference type="SAM" id="MobiDB-lite"/>
    </source>
</evidence>